<evidence type="ECO:0000256" key="1">
    <source>
        <dbReference type="SAM" id="MobiDB-lite"/>
    </source>
</evidence>
<dbReference type="Proteomes" id="UP001500610">
    <property type="component" value="Unassembled WGS sequence"/>
</dbReference>
<proteinExistence type="predicted"/>
<evidence type="ECO:0000313" key="2">
    <source>
        <dbReference type="EMBL" id="GAA4980220.1"/>
    </source>
</evidence>
<sequence length="319" mass="35718">MRTDARPGGAVHGDPPDDPLTEALRTGPFHLALRTAVRRRGLALHRIRHHLAEQGLQVSVTSLSYWQRGERVPARTESVQVVRALERILDITPGALVRLLEPAPGGTAGATRAARRYQELIGSDTAVLHLLDQLDCPTEDRLHTVSQSEQVHLGPRRELLGREIQQLVRAHRGNVDRYVSIYEGDPGCDITRVRVDPLDNCRVGRVRSDRAASLLAVELVFDRPLALGETQPFRYRITDGTGGECTEYTRGFRYPVGHYLLQVYFTPPALPVRCYRFTRRSAHAPRHRVTPIPLNGYHSAHLAEQDSSPGIVGLAWEWD</sequence>
<evidence type="ECO:0008006" key="4">
    <source>
        <dbReference type="Google" id="ProtNLM"/>
    </source>
</evidence>
<gene>
    <name evidence="2" type="ORF">GCM10023257_18060</name>
</gene>
<reference evidence="3" key="1">
    <citation type="journal article" date="2019" name="Int. J. Syst. Evol. Microbiol.">
        <title>The Global Catalogue of Microorganisms (GCM) 10K type strain sequencing project: providing services to taxonomists for standard genome sequencing and annotation.</title>
        <authorList>
            <consortium name="The Broad Institute Genomics Platform"/>
            <consortium name="The Broad Institute Genome Sequencing Center for Infectious Disease"/>
            <person name="Wu L."/>
            <person name="Ma J."/>
        </authorList>
    </citation>
    <scope>NUCLEOTIDE SEQUENCE [LARGE SCALE GENOMIC DNA]</scope>
    <source>
        <strain evidence="3">JCM 17657</strain>
    </source>
</reference>
<organism evidence="2 3">
    <name type="scientific">Streptomyces hyderabadensis</name>
    <dbReference type="NCBI Taxonomy" id="598549"/>
    <lineage>
        <taxon>Bacteria</taxon>
        <taxon>Bacillati</taxon>
        <taxon>Actinomycetota</taxon>
        <taxon>Actinomycetes</taxon>
        <taxon>Kitasatosporales</taxon>
        <taxon>Streptomycetaceae</taxon>
        <taxon>Streptomyces</taxon>
    </lineage>
</organism>
<protein>
    <recommendedName>
        <fullName evidence="4">XRE family transcriptional regulator</fullName>
    </recommendedName>
</protein>
<accession>A0ABP9HWH6</accession>
<dbReference type="RefSeq" id="WP_226025176.1">
    <property type="nucleotide sequence ID" value="NZ_BAABIV010000006.1"/>
</dbReference>
<name>A0ABP9HWH6_9ACTN</name>
<keyword evidence="3" id="KW-1185">Reference proteome</keyword>
<dbReference type="EMBL" id="BAABIV010000006">
    <property type="protein sequence ID" value="GAA4980220.1"/>
    <property type="molecule type" value="Genomic_DNA"/>
</dbReference>
<evidence type="ECO:0000313" key="3">
    <source>
        <dbReference type="Proteomes" id="UP001500610"/>
    </source>
</evidence>
<comment type="caution">
    <text evidence="2">The sequence shown here is derived from an EMBL/GenBank/DDBJ whole genome shotgun (WGS) entry which is preliminary data.</text>
</comment>
<feature type="region of interest" description="Disordered" evidence="1">
    <location>
        <begin position="1"/>
        <end position="20"/>
    </location>
</feature>